<feature type="domain" description="Aminopeptidase P N-terminal" evidence="6">
    <location>
        <begin position="2"/>
        <end position="136"/>
    </location>
</feature>
<dbReference type="Pfam" id="PF05195">
    <property type="entry name" value="AMP_N"/>
    <property type="match status" value="1"/>
</dbReference>
<dbReference type="Pfam" id="PF00557">
    <property type="entry name" value="Peptidase_M24"/>
    <property type="match status" value="1"/>
</dbReference>
<dbReference type="SUPFAM" id="SSF55920">
    <property type="entry name" value="Creatinase/aminopeptidase"/>
    <property type="match status" value="1"/>
</dbReference>
<dbReference type="Gene3D" id="3.90.230.10">
    <property type="entry name" value="Creatinase/methionine aminopeptidase superfamily"/>
    <property type="match status" value="1"/>
</dbReference>
<keyword evidence="7" id="KW-0645">Protease</keyword>
<dbReference type="VEuPathDB" id="TrichDB:TVAGG3_0182750"/>
<comment type="similarity">
    <text evidence="2">Belongs to the peptidase M24B family.</text>
</comment>
<dbReference type="InterPro" id="IPR029149">
    <property type="entry name" value="Creatin/AminoP/Spt16_N"/>
</dbReference>
<dbReference type="eggNOG" id="KOG2414">
    <property type="taxonomic scope" value="Eukaryota"/>
</dbReference>
<dbReference type="GO" id="GO:0070006">
    <property type="term" value="F:metalloaminopeptidase activity"/>
    <property type="evidence" value="ECO:0007669"/>
    <property type="project" value="InterPro"/>
</dbReference>
<evidence type="ECO:0000256" key="1">
    <source>
        <dbReference type="ARBA" id="ARBA00001936"/>
    </source>
</evidence>
<name>A2ERR1_TRIV3</name>
<dbReference type="VEuPathDB" id="TrichDB:TVAG_227590"/>
<accession>A2ERR1</accession>
<dbReference type="SUPFAM" id="SSF53092">
    <property type="entry name" value="Creatinase/prolidase N-terminal domain"/>
    <property type="match status" value="1"/>
</dbReference>
<dbReference type="FunCoup" id="A2ERR1">
    <property type="interactions" value="204"/>
</dbReference>
<organism evidence="7 8">
    <name type="scientific">Trichomonas vaginalis (strain ATCC PRA-98 / G3)</name>
    <dbReference type="NCBI Taxonomy" id="412133"/>
    <lineage>
        <taxon>Eukaryota</taxon>
        <taxon>Metamonada</taxon>
        <taxon>Parabasalia</taxon>
        <taxon>Trichomonadida</taxon>
        <taxon>Trichomonadidae</taxon>
        <taxon>Trichomonas</taxon>
    </lineage>
</organism>
<keyword evidence="8" id="KW-1185">Reference proteome</keyword>
<keyword evidence="4" id="KW-0378">Hydrolase</keyword>
<dbReference type="RefSeq" id="XP_001316865.1">
    <property type="nucleotide sequence ID" value="XM_001316830.1"/>
</dbReference>
<dbReference type="InterPro" id="IPR052433">
    <property type="entry name" value="X-Pro_dipept-like"/>
</dbReference>
<dbReference type="SMART" id="SM01011">
    <property type="entry name" value="AMP_N"/>
    <property type="match status" value="1"/>
</dbReference>
<comment type="cofactor">
    <cofactor evidence="1">
        <name>Mn(2+)</name>
        <dbReference type="ChEBI" id="CHEBI:29035"/>
    </cofactor>
</comment>
<keyword evidence="7" id="KW-0031">Aminopeptidase</keyword>
<dbReference type="PANTHER" id="PTHR43226">
    <property type="entry name" value="XAA-PRO AMINOPEPTIDASE 3"/>
    <property type="match status" value="1"/>
</dbReference>
<protein>
    <submittedName>
        <fullName evidence="7">Clan MG, familly M24, aminopeptidase P-like metallopeptidase</fullName>
    </submittedName>
</protein>
<dbReference type="SMR" id="A2ERR1"/>
<dbReference type="KEGG" id="tva:4762505"/>
<dbReference type="GO" id="GO:0006508">
    <property type="term" value="P:proteolysis"/>
    <property type="evidence" value="ECO:0000318"/>
    <property type="project" value="GO_Central"/>
</dbReference>
<dbReference type="InterPro" id="IPR000994">
    <property type="entry name" value="Pept_M24"/>
</dbReference>
<keyword evidence="5" id="KW-0464">Manganese</keyword>
<evidence type="ECO:0000256" key="5">
    <source>
        <dbReference type="ARBA" id="ARBA00023211"/>
    </source>
</evidence>
<dbReference type="EMBL" id="DS113469">
    <property type="protein sequence ID" value="EAY04642.1"/>
    <property type="molecule type" value="Genomic_DNA"/>
</dbReference>
<reference evidence="7" key="1">
    <citation type="submission" date="2006-10" db="EMBL/GenBank/DDBJ databases">
        <authorList>
            <person name="Amadeo P."/>
            <person name="Zhao Q."/>
            <person name="Wortman J."/>
            <person name="Fraser-Liggett C."/>
            <person name="Carlton J."/>
        </authorList>
    </citation>
    <scope>NUCLEOTIDE SEQUENCE</scope>
    <source>
        <strain evidence="7">G3</strain>
    </source>
</reference>
<evidence type="ECO:0000256" key="4">
    <source>
        <dbReference type="ARBA" id="ARBA00022801"/>
    </source>
</evidence>
<gene>
    <name evidence="7" type="ORF">TVAG_227590</name>
</gene>
<proteinExistence type="inferred from homology"/>
<evidence type="ECO:0000313" key="8">
    <source>
        <dbReference type="Proteomes" id="UP000001542"/>
    </source>
</evidence>
<dbReference type="AlphaFoldDB" id="A2ERR1"/>
<reference evidence="7" key="2">
    <citation type="journal article" date="2007" name="Science">
        <title>Draft genome sequence of the sexually transmitted pathogen Trichomonas vaginalis.</title>
        <authorList>
            <person name="Carlton J.M."/>
            <person name="Hirt R.P."/>
            <person name="Silva J.C."/>
            <person name="Delcher A.L."/>
            <person name="Schatz M."/>
            <person name="Zhao Q."/>
            <person name="Wortman J.R."/>
            <person name="Bidwell S.L."/>
            <person name="Alsmark U.C.M."/>
            <person name="Besteiro S."/>
            <person name="Sicheritz-Ponten T."/>
            <person name="Noel C.J."/>
            <person name="Dacks J.B."/>
            <person name="Foster P.G."/>
            <person name="Simillion C."/>
            <person name="Van de Peer Y."/>
            <person name="Miranda-Saavedra D."/>
            <person name="Barton G.J."/>
            <person name="Westrop G.D."/>
            <person name="Mueller S."/>
            <person name="Dessi D."/>
            <person name="Fiori P.L."/>
            <person name="Ren Q."/>
            <person name="Paulsen I."/>
            <person name="Zhang H."/>
            <person name="Bastida-Corcuera F.D."/>
            <person name="Simoes-Barbosa A."/>
            <person name="Brown M.T."/>
            <person name="Hayes R.D."/>
            <person name="Mukherjee M."/>
            <person name="Okumura C.Y."/>
            <person name="Schneider R."/>
            <person name="Smith A.J."/>
            <person name="Vanacova S."/>
            <person name="Villalvazo M."/>
            <person name="Haas B.J."/>
            <person name="Pertea M."/>
            <person name="Feldblyum T.V."/>
            <person name="Utterback T.R."/>
            <person name="Shu C.L."/>
            <person name="Osoegawa K."/>
            <person name="de Jong P.J."/>
            <person name="Hrdy I."/>
            <person name="Horvathova L."/>
            <person name="Zubacova Z."/>
            <person name="Dolezal P."/>
            <person name="Malik S.B."/>
            <person name="Logsdon J.M. Jr."/>
            <person name="Henze K."/>
            <person name="Gupta A."/>
            <person name="Wang C.C."/>
            <person name="Dunne R.L."/>
            <person name="Upcroft J.A."/>
            <person name="Upcroft P."/>
            <person name="White O."/>
            <person name="Salzberg S.L."/>
            <person name="Tang P."/>
            <person name="Chiu C.-H."/>
            <person name="Lee Y.-S."/>
            <person name="Embley T.M."/>
            <person name="Coombs G.H."/>
            <person name="Mottram J.C."/>
            <person name="Tachezy J."/>
            <person name="Fraser-Liggett C.M."/>
            <person name="Johnson P.J."/>
        </authorList>
    </citation>
    <scope>NUCLEOTIDE SEQUENCE [LARGE SCALE GENOMIC DNA]</scope>
    <source>
        <strain evidence="7">G3</strain>
    </source>
</reference>
<dbReference type="InterPro" id="IPR036005">
    <property type="entry name" value="Creatinase/aminopeptidase-like"/>
</dbReference>
<dbReference type="Proteomes" id="UP000001542">
    <property type="component" value="Unassembled WGS sequence"/>
</dbReference>
<sequence>MFTASEFTERRNKLLDLIPEKVATIIVSGREPLYKSPGIPFEYFQFSDMIYLTGYENVSGTLLMTKDGNKYKSTLFLPTKDKFFDPNVFGKISFDETLKTSGVDEVLPMKSIGSHIVDAIGKSRQVYCSFPPHQSGLPPFKPLAPMIDQLRIVKSPKEIELIKKACDISTKALSKTLENVKPGVNESELEYKFYSEISKGGSNKLAYPTVVASGPNALCLHYLDNTRVVQDGETIMMDAGCSYMNYCSDFTRSISVGKVPEVKRAVLEMVDYVKNAIVKYAKAKQFQNLGQLHYTSEQLLLRGMKELGFPYNPYKIRQIYPHACSHWIGIDVHDCDSIGFNYQLRPGNVFSVEPGLIFDPQYPETPKELVGLGCRFEDTVIIE</sequence>
<evidence type="ECO:0000259" key="6">
    <source>
        <dbReference type="SMART" id="SM01011"/>
    </source>
</evidence>
<dbReference type="OrthoDB" id="4215474at2759"/>
<dbReference type="InParanoid" id="A2ERR1"/>
<evidence type="ECO:0000256" key="3">
    <source>
        <dbReference type="ARBA" id="ARBA00022723"/>
    </source>
</evidence>
<keyword evidence="3" id="KW-0479">Metal-binding</keyword>
<dbReference type="PANTHER" id="PTHR43226:SF4">
    <property type="entry name" value="XAA-PRO AMINOPEPTIDASE 3"/>
    <property type="match status" value="1"/>
</dbReference>
<dbReference type="GO" id="GO:0005739">
    <property type="term" value="C:mitochondrion"/>
    <property type="evidence" value="ECO:0000318"/>
    <property type="project" value="GO_Central"/>
</dbReference>
<dbReference type="GO" id="GO:0030145">
    <property type="term" value="F:manganese ion binding"/>
    <property type="evidence" value="ECO:0007669"/>
    <property type="project" value="InterPro"/>
</dbReference>
<dbReference type="STRING" id="5722.A2ERR1"/>
<evidence type="ECO:0000256" key="2">
    <source>
        <dbReference type="ARBA" id="ARBA00008766"/>
    </source>
</evidence>
<dbReference type="InterPro" id="IPR007865">
    <property type="entry name" value="Aminopep_P_N"/>
</dbReference>
<evidence type="ECO:0000313" key="7">
    <source>
        <dbReference type="EMBL" id="EAY04642.1"/>
    </source>
</evidence>
<dbReference type="GO" id="GO:0004177">
    <property type="term" value="F:aminopeptidase activity"/>
    <property type="evidence" value="ECO:0000318"/>
    <property type="project" value="GO_Central"/>
</dbReference>
<dbReference type="Gene3D" id="3.40.350.10">
    <property type="entry name" value="Creatinase/prolidase N-terminal domain"/>
    <property type="match status" value="1"/>
</dbReference>